<dbReference type="EMBL" id="JAJHUN010000011">
    <property type="protein sequence ID" value="KAJ4144576.1"/>
    <property type="molecule type" value="Genomic_DNA"/>
</dbReference>
<feature type="transmembrane region" description="Helical" evidence="2">
    <location>
        <begin position="62"/>
        <end position="88"/>
    </location>
</feature>
<evidence type="ECO:0000313" key="4">
    <source>
        <dbReference type="Proteomes" id="UP001144673"/>
    </source>
</evidence>
<comment type="caution">
    <text evidence="3">The sequence shown here is derived from an EMBL/GenBank/DDBJ whole genome shotgun (WGS) entry which is preliminary data.</text>
</comment>
<accession>A0A9W8Q1G1</accession>
<proteinExistence type="predicted"/>
<evidence type="ECO:0000256" key="1">
    <source>
        <dbReference type="SAM" id="MobiDB-lite"/>
    </source>
</evidence>
<dbReference type="Proteomes" id="UP001144673">
    <property type="component" value="Chromosome 2"/>
</dbReference>
<feature type="compositionally biased region" description="Basic and acidic residues" evidence="1">
    <location>
        <begin position="23"/>
        <end position="32"/>
    </location>
</feature>
<keyword evidence="2" id="KW-1133">Transmembrane helix</keyword>
<dbReference type="RefSeq" id="XP_056048246.1">
    <property type="nucleotide sequence ID" value="XM_056193288.1"/>
</dbReference>
<keyword evidence="2" id="KW-0472">Membrane</keyword>
<keyword evidence="4" id="KW-1185">Reference proteome</keyword>
<evidence type="ECO:0000313" key="3">
    <source>
        <dbReference type="EMBL" id="KAJ4144576.1"/>
    </source>
</evidence>
<keyword evidence="2" id="KW-0812">Transmembrane</keyword>
<sequence>MSSRYEVAFSERLLSTQANGGLEARERDERAHPGRVTKPHPHICLAATDIYTSFDLGTDGRFLALIFYARMCIYLISPAWSTLAGLAATKYDELQMPQLYICG</sequence>
<feature type="region of interest" description="Disordered" evidence="1">
    <location>
        <begin position="18"/>
        <end position="37"/>
    </location>
</feature>
<reference evidence="3" key="1">
    <citation type="journal article" date="2023" name="Access Microbiol">
        <title>De-novo genome assembly for Akanthomyces muscarius, a biocontrol agent of insect agricultural pests.</title>
        <authorList>
            <person name="Erdos Z."/>
            <person name="Studholme D.J."/>
            <person name="Raymond B."/>
            <person name="Sharma M."/>
        </authorList>
    </citation>
    <scope>NUCLEOTIDE SEQUENCE</scope>
    <source>
        <strain evidence="3">Ve6</strain>
    </source>
</reference>
<dbReference type="KEGG" id="amus:LMH87_003457"/>
<gene>
    <name evidence="3" type="ORF">LMH87_003457</name>
</gene>
<dbReference type="AlphaFoldDB" id="A0A9W8Q1G1"/>
<name>A0A9W8Q1G1_AKAMU</name>
<evidence type="ECO:0000256" key="2">
    <source>
        <dbReference type="SAM" id="Phobius"/>
    </source>
</evidence>
<dbReference type="GeneID" id="80890616"/>
<organism evidence="3 4">
    <name type="scientific">Akanthomyces muscarius</name>
    <name type="common">Entomopathogenic fungus</name>
    <name type="synonym">Lecanicillium muscarium</name>
    <dbReference type="NCBI Taxonomy" id="2231603"/>
    <lineage>
        <taxon>Eukaryota</taxon>
        <taxon>Fungi</taxon>
        <taxon>Dikarya</taxon>
        <taxon>Ascomycota</taxon>
        <taxon>Pezizomycotina</taxon>
        <taxon>Sordariomycetes</taxon>
        <taxon>Hypocreomycetidae</taxon>
        <taxon>Hypocreales</taxon>
        <taxon>Cordycipitaceae</taxon>
        <taxon>Akanthomyces</taxon>
    </lineage>
</organism>
<protein>
    <submittedName>
        <fullName evidence="3">Uncharacterized protein</fullName>
    </submittedName>
</protein>